<sequence length="202" mass="20990">MTDTEEAALKRVGQAVADRRIEVGLTSQRELAEAANVALSTAALLERGKTFPRPANRALIEDALQWPRGALEALRRNGSLPAKKPAPAVVRTVAPAEQTYAAAPASGRTQILAIAKGLSDVAATCTQVLLTYGTHPEAQAALRELDAQLLNLESLIAASLPHAGAAFGETMSALAALHEHRDAIRTAATPSPPVVAGDRGGV</sequence>
<feature type="domain" description="HTH cro/C1-type" evidence="1">
    <location>
        <begin position="27"/>
        <end position="71"/>
    </location>
</feature>
<dbReference type="InterPro" id="IPR001387">
    <property type="entry name" value="Cro/C1-type_HTH"/>
</dbReference>
<evidence type="ECO:0000259" key="1">
    <source>
        <dbReference type="PROSITE" id="PS50943"/>
    </source>
</evidence>
<accession>A0A653EW55</accession>
<dbReference type="SUPFAM" id="SSF47413">
    <property type="entry name" value="lambda repressor-like DNA-binding domains"/>
    <property type="match status" value="1"/>
</dbReference>
<dbReference type="PROSITE" id="PS50943">
    <property type="entry name" value="HTH_CROC1"/>
    <property type="match status" value="1"/>
</dbReference>
<evidence type="ECO:0000313" key="2">
    <source>
        <dbReference type="EMBL" id="VTP01785.1"/>
    </source>
</evidence>
<proteinExistence type="predicted"/>
<dbReference type="InterPro" id="IPR010982">
    <property type="entry name" value="Lambda_DNA-bd_dom_sf"/>
</dbReference>
<dbReference type="GO" id="GO:0003677">
    <property type="term" value="F:DNA binding"/>
    <property type="evidence" value="ECO:0007669"/>
    <property type="project" value="InterPro"/>
</dbReference>
<dbReference type="CDD" id="cd00093">
    <property type="entry name" value="HTH_XRE"/>
    <property type="match status" value="1"/>
</dbReference>
<name>A0A653EW55_9MYCO</name>
<reference evidence="2" key="1">
    <citation type="submission" date="2019-05" db="EMBL/GenBank/DDBJ databases">
        <authorList>
            <person name="Naeem R."/>
            <person name="Antony C."/>
            <person name="Guan Q."/>
        </authorList>
    </citation>
    <scope>NUCLEOTIDE SEQUENCE</scope>
    <source>
        <strain evidence="2">2</strain>
    </source>
</reference>
<protein>
    <recommendedName>
        <fullName evidence="1">HTH cro/C1-type domain-containing protein</fullName>
    </recommendedName>
</protein>
<dbReference type="AlphaFoldDB" id="A0A653EW55"/>
<dbReference type="Gene3D" id="1.10.260.40">
    <property type="entry name" value="lambda repressor-like DNA-binding domains"/>
    <property type="match status" value="1"/>
</dbReference>
<gene>
    <name evidence="2" type="ORF">BIN_B_04190</name>
</gene>
<dbReference type="EMBL" id="LR589121">
    <property type="protein sequence ID" value="VTP01785.1"/>
    <property type="molecule type" value="Genomic_DNA"/>
</dbReference>
<organism evidence="2">
    <name type="scientific">Mycobacterium riyadhense</name>
    <dbReference type="NCBI Taxonomy" id="486698"/>
    <lineage>
        <taxon>Bacteria</taxon>
        <taxon>Bacillati</taxon>
        <taxon>Actinomycetota</taxon>
        <taxon>Actinomycetes</taxon>
        <taxon>Mycobacteriales</taxon>
        <taxon>Mycobacteriaceae</taxon>
        <taxon>Mycobacterium</taxon>
    </lineage>
</organism>